<protein>
    <submittedName>
        <fullName evidence="2">Cell surface protein</fullName>
    </submittedName>
</protein>
<feature type="transmembrane region" description="Helical" evidence="1">
    <location>
        <begin position="628"/>
        <end position="647"/>
    </location>
</feature>
<keyword evidence="1" id="KW-0812">Transmembrane</keyword>
<keyword evidence="3" id="KW-1185">Reference proteome</keyword>
<dbReference type="AlphaFoldDB" id="A0A261EPW9"/>
<keyword evidence="1" id="KW-0472">Membrane</keyword>
<accession>A0A261EPW9</accession>
<name>A0A261EPW9_9BIFI</name>
<evidence type="ECO:0000313" key="3">
    <source>
        <dbReference type="Proteomes" id="UP000216454"/>
    </source>
</evidence>
<dbReference type="Proteomes" id="UP000216454">
    <property type="component" value="Unassembled WGS sequence"/>
</dbReference>
<dbReference type="RefSeq" id="WP_094692027.1">
    <property type="nucleotide sequence ID" value="NZ_MWWQ01000019.1"/>
</dbReference>
<proteinExistence type="predicted"/>
<sequence>HQWRVTVHTTSSTLQTWTAHIDGHDTRANTLADGTQTLTTSLTHQPPATITMTSSDGHTLTLPGTTTGMNLTGTGILGVTRIQATTRYTLPADPADGTPGIDISIPWTQTQGEETLLNLSDGSSMSLTGTGTDETYTAETTTTLDDSNKPAIQTLTLSDGTSMPIEWQGTPQATTRTVTNPDGSTSTITYMTLQGTADTTLTSRAPDGQTLSQHAHITIWASRAQDTHFTLLNVKTTSPQGETSSIPLPSDHGTSITLTLPHAQLTNTFTLETEHGVDATISPITQTLNTDGSRTLSITANNTPWTVTLRFQAADIQADSPARLTGIHVQADGRHATGPLIDNWDPNRLSYTLTIGENQPSPYILPTYDPQQVTVTPLGVTKTADATSMEWKVTSLSTQETRTYRVTVIRQHAWKTAVETFTPVDPTAITPDTQPTDSKDTTLESVGWTAVDGTYTPMQGDSWQIPEGGVFAYKAKTGQTVSVSSRRTTGMTFEYTLTVLPEDHSQPVGQHTVTVTYITAKTHEALLQGLSVNGRTINGFDPGKHEYTVSVNDTDKWTLDALYDKTTGMTVSVSKTGQTATVTVTSGDGLTKTVYTVHADKTPLPLPTDGVGGTIGMGGSTLASTGSMIRGILIGTLGMLGMGVGLHTGARRMHGMRHTARQD</sequence>
<comment type="caution">
    <text evidence="2">The sequence shown here is derived from an EMBL/GenBank/DDBJ whole genome shotgun (WGS) entry which is preliminary data.</text>
</comment>
<organism evidence="2 3">
    <name type="scientific">Pseudoscardovia suis</name>
    <dbReference type="NCBI Taxonomy" id="987063"/>
    <lineage>
        <taxon>Bacteria</taxon>
        <taxon>Bacillati</taxon>
        <taxon>Actinomycetota</taxon>
        <taxon>Actinomycetes</taxon>
        <taxon>Bifidobacteriales</taxon>
        <taxon>Bifidobacteriaceae</taxon>
        <taxon>Pseudoscardovia</taxon>
    </lineage>
</organism>
<feature type="non-terminal residue" evidence="2">
    <location>
        <position position="1"/>
    </location>
</feature>
<dbReference type="EMBL" id="MWWQ01000019">
    <property type="protein sequence ID" value="OZG48899.1"/>
    <property type="molecule type" value="Genomic_DNA"/>
</dbReference>
<evidence type="ECO:0000256" key="1">
    <source>
        <dbReference type="SAM" id="Phobius"/>
    </source>
</evidence>
<reference evidence="2 3" key="1">
    <citation type="journal article" date="2017" name="BMC Genomics">
        <title>Comparative genomic and phylogenomic analyses of the Bifidobacteriaceae family.</title>
        <authorList>
            <person name="Lugli G.A."/>
            <person name="Milani C."/>
            <person name="Turroni F."/>
            <person name="Duranti S."/>
            <person name="Mancabelli L."/>
            <person name="Mangifesta M."/>
            <person name="Ferrario C."/>
            <person name="Modesto M."/>
            <person name="Mattarelli P."/>
            <person name="Jiri K."/>
            <person name="van Sinderen D."/>
            <person name="Ventura M."/>
        </authorList>
    </citation>
    <scope>NUCLEOTIDE SEQUENCE [LARGE SCALE GENOMIC DNA]</scope>
    <source>
        <strain evidence="2 3">DSM 24744</strain>
    </source>
</reference>
<evidence type="ECO:0000313" key="2">
    <source>
        <dbReference type="EMBL" id="OZG48899.1"/>
    </source>
</evidence>
<gene>
    <name evidence="2" type="ORF">PSSU_1723</name>
</gene>
<dbReference type="OrthoDB" id="9806701at2"/>
<keyword evidence="1" id="KW-1133">Transmembrane helix</keyword>